<dbReference type="EMBL" id="JBJUIK010000004">
    <property type="protein sequence ID" value="KAL3529715.1"/>
    <property type="molecule type" value="Genomic_DNA"/>
</dbReference>
<reference evidence="1 2" key="1">
    <citation type="submission" date="2024-11" db="EMBL/GenBank/DDBJ databases">
        <title>A near-complete genome assembly of Cinchona calisaya.</title>
        <authorList>
            <person name="Lian D.C."/>
            <person name="Zhao X.W."/>
            <person name="Wei L."/>
        </authorList>
    </citation>
    <scope>NUCLEOTIDE SEQUENCE [LARGE SCALE GENOMIC DNA]</scope>
    <source>
        <tissue evidence="1">Nenye</tissue>
    </source>
</reference>
<protein>
    <submittedName>
        <fullName evidence="1">Uncharacterized protein</fullName>
    </submittedName>
</protein>
<evidence type="ECO:0000313" key="1">
    <source>
        <dbReference type="EMBL" id="KAL3529715.1"/>
    </source>
</evidence>
<proteinExistence type="predicted"/>
<sequence>MINSDTGTETDLYEEFVKTSDNCINFTNLTFSHDEIEYKDKQTISEFGKAVNIGNSDVSKIGETIAKKSSEMKAYSRCKSESFGSKSKRVFLEGEENSLGKLR</sequence>
<dbReference type="AlphaFoldDB" id="A0ABD3AD12"/>
<organism evidence="1 2">
    <name type="scientific">Cinchona calisaya</name>
    <dbReference type="NCBI Taxonomy" id="153742"/>
    <lineage>
        <taxon>Eukaryota</taxon>
        <taxon>Viridiplantae</taxon>
        <taxon>Streptophyta</taxon>
        <taxon>Embryophyta</taxon>
        <taxon>Tracheophyta</taxon>
        <taxon>Spermatophyta</taxon>
        <taxon>Magnoliopsida</taxon>
        <taxon>eudicotyledons</taxon>
        <taxon>Gunneridae</taxon>
        <taxon>Pentapetalae</taxon>
        <taxon>asterids</taxon>
        <taxon>lamiids</taxon>
        <taxon>Gentianales</taxon>
        <taxon>Rubiaceae</taxon>
        <taxon>Cinchonoideae</taxon>
        <taxon>Cinchoneae</taxon>
        <taxon>Cinchona</taxon>
    </lineage>
</organism>
<comment type="caution">
    <text evidence="1">The sequence shown here is derived from an EMBL/GenBank/DDBJ whole genome shotgun (WGS) entry which is preliminary data.</text>
</comment>
<dbReference type="Proteomes" id="UP001630127">
    <property type="component" value="Unassembled WGS sequence"/>
</dbReference>
<keyword evidence="2" id="KW-1185">Reference proteome</keyword>
<name>A0ABD3AD12_9GENT</name>
<evidence type="ECO:0000313" key="2">
    <source>
        <dbReference type="Proteomes" id="UP001630127"/>
    </source>
</evidence>
<gene>
    <name evidence="1" type="ORF">ACH5RR_009037</name>
</gene>
<accession>A0ABD3AD12</accession>